<organism evidence="3 4">
    <name type="scientific">Microlunatus endophyticus</name>
    <dbReference type="NCBI Taxonomy" id="1716077"/>
    <lineage>
        <taxon>Bacteria</taxon>
        <taxon>Bacillati</taxon>
        <taxon>Actinomycetota</taxon>
        <taxon>Actinomycetes</taxon>
        <taxon>Propionibacteriales</taxon>
        <taxon>Propionibacteriaceae</taxon>
        <taxon>Microlunatus</taxon>
    </lineage>
</organism>
<evidence type="ECO:0000256" key="1">
    <source>
        <dbReference type="SAM" id="MobiDB-lite"/>
    </source>
</evidence>
<dbReference type="Proteomes" id="UP000613840">
    <property type="component" value="Unassembled WGS sequence"/>
</dbReference>
<accession>A0A917S509</accession>
<protein>
    <submittedName>
        <fullName evidence="3">Uncharacterized protein</fullName>
    </submittedName>
</protein>
<reference evidence="3" key="1">
    <citation type="journal article" date="2014" name="Int. J. Syst. Evol. Microbiol.">
        <title>Complete genome sequence of Corynebacterium casei LMG S-19264T (=DSM 44701T), isolated from a smear-ripened cheese.</title>
        <authorList>
            <consortium name="US DOE Joint Genome Institute (JGI-PGF)"/>
            <person name="Walter F."/>
            <person name="Albersmeier A."/>
            <person name="Kalinowski J."/>
            <person name="Ruckert C."/>
        </authorList>
    </citation>
    <scope>NUCLEOTIDE SEQUENCE</scope>
    <source>
        <strain evidence="3">CGMCC 4.7306</strain>
    </source>
</reference>
<keyword evidence="4" id="KW-1185">Reference proteome</keyword>
<dbReference type="EMBL" id="BMMZ01000002">
    <property type="protein sequence ID" value="GGL54980.1"/>
    <property type="molecule type" value="Genomic_DNA"/>
</dbReference>
<sequence>MSSNQPNPSAPSQSNWQQSDWHWDKSGQPVPDGQPGAASEPRPSRWARFKRWAFSNLNLNGRTPPRVQPAIGEWGPAQVPTTKQKRRMRIYVGIALPLAMLACFLLGWYVYFQMTGCYGFGFGCRTT</sequence>
<evidence type="ECO:0000313" key="3">
    <source>
        <dbReference type="EMBL" id="GGL54980.1"/>
    </source>
</evidence>
<keyword evidence="2" id="KW-0812">Transmembrane</keyword>
<reference evidence="3" key="2">
    <citation type="submission" date="2020-09" db="EMBL/GenBank/DDBJ databases">
        <authorList>
            <person name="Sun Q."/>
            <person name="Zhou Y."/>
        </authorList>
    </citation>
    <scope>NUCLEOTIDE SEQUENCE</scope>
    <source>
        <strain evidence="3">CGMCC 4.7306</strain>
    </source>
</reference>
<gene>
    <name evidence="3" type="ORF">GCM10011575_11710</name>
</gene>
<dbReference type="RefSeq" id="WP_188894223.1">
    <property type="nucleotide sequence ID" value="NZ_BMMZ01000002.1"/>
</dbReference>
<dbReference type="AlphaFoldDB" id="A0A917S509"/>
<evidence type="ECO:0000313" key="4">
    <source>
        <dbReference type="Proteomes" id="UP000613840"/>
    </source>
</evidence>
<feature type="region of interest" description="Disordered" evidence="1">
    <location>
        <begin position="1"/>
        <end position="44"/>
    </location>
</feature>
<feature type="compositionally biased region" description="Low complexity" evidence="1">
    <location>
        <begin position="1"/>
        <end position="19"/>
    </location>
</feature>
<keyword evidence="2" id="KW-1133">Transmembrane helix</keyword>
<name>A0A917S509_9ACTN</name>
<keyword evidence="2" id="KW-0472">Membrane</keyword>
<comment type="caution">
    <text evidence="3">The sequence shown here is derived from an EMBL/GenBank/DDBJ whole genome shotgun (WGS) entry which is preliminary data.</text>
</comment>
<feature type="transmembrane region" description="Helical" evidence="2">
    <location>
        <begin position="90"/>
        <end position="111"/>
    </location>
</feature>
<evidence type="ECO:0000256" key="2">
    <source>
        <dbReference type="SAM" id="Phobius"/>
    </source>
</evidence>
<proteinExistence type="predicted"/>